<dbReference type="FunFam" id="3.30.2290.10:FF:000002">
    <property type="entry name" value="Metalloprotease PmbA homolog"/>
    <property type="match status" value="1"/>
</dbReference>
<evidence type="ECO:0000256" key="2">
    <source>
        <dbReference type="ARBA" id="ARBA00022490"/>
    </source>
</evidence>
<comment type="subcellular location">
    <subcellularLocation>
        <location evidence="1">Cytoplasm</location>
    </subcellularLocation>
</comment>
<feature type="domain" description="Metalloprotease TldD/E C-terminal" evidence="7">
    <location>
        <begin position="239"/>
        <end position="446"/>
    </location>
</feature>
<evidence type="ECO:0000259" key="7">
    <source>
        <dbReference type="Pfam" id="PF19289"/>
    </source>
</evidence>
<dbReference type="InterPro" id="IPR045569">
    <property type="entry name" value="Metalloprtase-TldD/E_C"/>
</dbReference>
<name>A0A3B1BHA8_9ZZZZ</name>
<evidence type="ECO:0000256" key="1">
    <source>
        <dbReference type="ARBA" id="ARBA00004496"/>
    </source>
</evidence>
<dbReference type="InterPro" id="IPR036059">
    <property type="entry name" value="TldD/PmbA_sf"/>
</dbReference>
<dbReference type="EMBL" id="UOFX01000082">
    <property type="protein sequence ID" value="VAX11204.1"/>
    <property type="molecule type" value="Genomic_DNA"/>
</dbReference>
<evidence type="ECO:0000256" key="4">
    <source>
        <dbReference type="ARBA" id="ARBA00022801"/>
    </source>
</evidence>
<dbReference type="Pfam" id="PF01523">
    <property type="entry name" value="PmbA_TldD_1st"/>
    <property type="match status" value="1"/>
</dbReference>
<dbReference type="NCBIfam" id="NF008268">
    <property type="entry name" value="PRK11040.1"/>
    <property type="match status" value="1"/>
</dbReference>
<proteinExistence type="predicted"/>
<dbReference type="InterPro" id="IPR002510">
    <property type="entry name" value="Metalloprtase-TldD/E_N"/>
</dbReference>
<sequence length="447" mass="47895">MTNLKDMTERECKLEQMVSDLLAEAKRQGASAAEAGVSSDAGLSLTVRMGDVETIEHTRDNGLGITVYFGQRKGTASTSDLNSEAVRDTVKAACNIANYTTEDDCSGLADADLMATDIPDLDLYHPWDIDVDGAIELGKQCEDAARALDARIVNSEGASLNTHAGLHVYGNSHGFIGGYPSTRHSLSCAVIGQEGESMQRDYWYTVGRAAADLEAAEAVGIKTAQRTLSRLGARKISTCEAPILFQADIATSLLRSFTGAIRGASLYRKSSFLLDHLDKQIFPEFVHIHENPLIPKGLGSASFDSEGVATHAKDLVADGVLKSYLLSSYSARKLGMQTTGNAGGTRNLAIAPGKLDLDALLKQMDTGLLVTEMMGQGVNMVTGDYSRGATGFWVEHGEIQYPVEEITIAGNLKQMFQQLLAVGADEECRGNIRTGSWLIENMTIAGS</sequence>
<accession>A0A3B1BHA8</accession>
<evidence type="ECO:0000313" key="9">
    <source>
        <dbReference type="EMBL" id="VAX11204.1"/>
    </source>
</evidence>
<gene>
    <name evidence="9" type="ORF">MNBD_GAMMA26-2687</name>
</gene>
<dbReference type="PANTHER" id="PTHR43421:SF1">
    <property type="entry name" value="METALLOPROTEASE PMBA"/>
    <property type="match status" value="1"/>
</dbReference>
<organism evidence="9">
    <name type="scientific">hydrothermal vent metagenome</name>
    <dbReference type="NCBI Taxonomy" id="652676"/>
    <lineage>
        <taxon>unclassified sequences</taxon>
        <taxon>metagenomes</taxon>
        <taxon>ecological metagenomes</taxon>
    </lineage>
</organism>
<feature type="domain" description="Metalloprotease TldD/E N-terminal" evidence="6">
    <location>
        <begin position="33"/>
        <end position="97"/>
    </location>
</feature>
<evidence type="ECO:0000256" key="5">
    <source>
        <dbReference type="ARBA" id="ARBA00023049"/>
    </source>
</evidence>
<evidence type="ECO:0000259" key="8">
    <source>
        <dbReference type="Pfam" id="PF19290"/>
    </source>
</evidence>
<feature type="domain" description="Metalloprotease TldD/E central" evidence="8">
    <location>
        <begin position="124"/>
        <end position="231"/>
    </location>
</feature>
<keyword evidence="5" id="KW-0482">Metalloprotease</keyword>
<reference evidence="9" key="1">
    <citation type="submission" date="2018-06" db="EMBL/GenBank/DDBJ databases">
        <authorList>
            <person name="Zhirakovskaya E."/>
        </authorList>
    </citation>
    <scope>NUCLEOTIDE SEQUENCE</scope>
</reference>
<dbReference type="InterPro" id="IPR047657">
    <property type="entry name" value="PmbA"/>
</dbReference>
<keyword evidence="4" id="KW-0378">Hydrolase</keyword>
<dbReference type="InterPro" id="IPR035068">
    <property type="entry name" value="TldD/PmbA_N"/>
</dbReference>
<dbReference type="PANTHER" id="PTHR43421">
    <property type="entry name" value="METALLOPROTEASE PMBA"/>
    <property type="match status" value="1"/>
</dbReference>
<evidence type="ECO:0000259" key="6">
    <source>
        <dbReference type="Pfam" id="PF01523"/>
    </source>
</evidence>
<keyword evidence="3" id="KW-0645">Protease</keyword>
<evidence type="ECO:0000256" key="3">
    <source>
        <dbReference type="ARBA" id="ARBA00022670"/>
    </source>
</evidence>
<dbReference type="AlphaFoldDB" id="A0A3B1BHA8"/>
<protein>
    <submittedName>
        <fullName evidence="9">TldE protein, part of TldE/TldD proteolytic complex</fullName>
    </submittedName>
</protein>
<dbReference type="GO" id="GO:0008237">
    <property type="term" value="F:metallopeptidase activity"/>
    <property type="evidence" value="ECO:0007669"/>
    <property type="project" value="UniProtKB-KW"/>
</dbReference>
<dbReference type="SUPFAM" id="SSF111283">
    <property type="entry name" value="Putative modulator of DNA gyrase, PmbA/TldD"/>
    <property type="match status" value="1"/>
</dbReference>
<dbReference type="GO" id="GO:0006508">
    <property type="term" value="P:proteolysis"/>
    <property type="evidence" value="ECO:0007669"/>
    <property type="project" value="UniProtKB-KW"/>
</dbReference>
<dbReference type="Pfam" id="PF19290">
    <property type="entry name" value="PmbA_TldD_2nd"/>
    <property type="match status" value="1"/>
</dbReference>
<dbReference type="InterPro" id="IPR045570">
    <property type="entry name" value="Metalloprtase-TldD/E_cen_dom"/>
</dbReference>
<dbReference type="Gene3D" id="3.30.2290.10">
    <property type="entry name" value="PmbA/TldD superfamily"/>
    <property type="match status" value="1"/>
</dbReference>
<dbReference type="GO" id="GO:0005829">
    <property type="term" value="C:cytosol"/>
    <property type="evidence" value="ECO:0007669"/>
    <property type="project" value="TreeGrafter"/>
</dbReference>
<dbReference type="Pfam" id="PF19289">
    <property type="entry name" value="PmbA_TldD_3rd"/>
    <property type="match status" value="1"/>
</dbReference>
<keyword evidence="2" id="KW-0963">Cytoplasm</keyword>